<dbReference type="GO" id="GO:0016323">
    <property type="term" value="C:basolateral plasma membrane"/>
    <property type="evidence" value="ECO:0007669"/>
    <property type="project" value="TreeGrafter"/>
</dbReference>
<dbReference type="InterPro" id="IPR002350">
    <property type="entry name" value="Kazal_dom"/>
</dbReference>
<comment type="caution">
    <text evidence="8">Lacks conserved residue(s) required for the propagation of feature annotation.</text>
</comment>
<feature type="transmembrane region" description="Helical" evidence="8">
    <location>
        <begin position="402"/>
        <end position="424"/>
    </location>
</feature>
<keyword evidence="3" id="KW-1003">Cell membrane</keyword>
<dbReference type="PANTHER" id="PTHR11388:SF76">
    <property type="entry name" value="SOLUTE CARRIER ORGANIC ANION TRANSPORTER FAMILY MEMBER"/>
    <property type="match status" value="1"/>
</dbReference>
<dbReference type="InterPro" id="IPR004156">
    <property type="entry name" value="OATP"/>
</dbReference>
<comment type="subcellular location">
    <subcellularLocation>
        <location evidence="1 8">Cell membrane</location>
        <topology evidence="1 8">Multi-pass membrane protein</topology>
    </subcellularLocation>
</comment>
<proteinExistence type="inferred from homology"/>
<evidence type="ECO:0000256" key="7">
    <source>
        <dbReference type="ARBA" id="ARBA00023157"/>
    </source>
</evidence>
<dbReference type="NCBIfam" id="TIGR00805">
    <property type="entry name" value="oat"/>
    <property type="match status" value="1"/>
</dbReference>
<dbReference type="SUPFAM" id="SSF103473">
    <property type="entry name" value="MFS general substrate transporter"/>
    <property type="match status" value="1"/>
</dbReference>
<evidence type="ECO:0000256" key="5">
    <source>
        <dbReference type="ARBA" id="ARBA00022989"/>
    </source>
</evidence>
<feature type="transmembrane region" description="Helical" evidence="8">
    <location>
        <begin position="69"/>
        <end position="90"/>
    </location>
</feature>
<feature type="domain" description="Kazal-like" evidence="9">
    <location>
        <begin position="235"/>
        <end position="291"/>
    </location>
</feature>
<dbReference type="PROSITE" id="PS51465">
    <property type="entry name" value="KAZAL_2"/>
    <property type="match status" value="1"/>
</dbReference>
<comment type="caution">
    <text evidence="10">The sequence shown here is derived from an EMBL/GenBank/DDBJ whole genome shotgun (WGS) entry which is preliminary data.</text>
</comment>
<feature type="transmembrane region" description="Helical" evidence="8">
    <location>
        <begin position="349"/>
        <end position="373"/>
    </location>
</feature>
<keyword evidence="11" id="KW-1185">Reference proteome</keyword>
<sequence>MAYYTVGTPYMDDNVKGKNSPFYLGITFSLRIIGPTLGFLLSSFCLKYYEDPMMNPGFDNSDPKWVGAWWIGFLVLGLAIFLVSFPLALFPKHLAVHDEMTTEEEINISKNSFYELLPALKKLMKNPILMFHTMSITFQINGLFGYLVFMPKYIESQYRKTASSASFFSGNVTLAAMVIGVFLSGFCIHKLKPKARSLVGYMLFVELCAAVALLSAFFTGCESPSLQEHTASLLSVEPKACNSNCTCDSHIFSPICDVNNQMHFSPCSAGCYSSSKSGNGKMIFHNCSCILPSDEDLKYSALKGFCPQECSMFVAYIAIITVAKMLSATVRVGNVLINLRCVDEQDKTLALGAVEVVISVFATIPFPLFYGYIINKACILWDKSCEYQGNCWLYDNTLFRNYLHSVAVGFMFLAICCDSVVFVMSPRMRDLYGENKKPAANIELTATDS</sequence>
<evidence type="ECO:0000313" key="11">
    <source>
        <dbReference type="Proteomes" id="UP000827092"/>
    </source>
</evidence>
<evidence type="ECO:0000256" key="2">
    <source>
        <dbReference type="ARBA" id="ARBA00009657"/>
    </source>
</evidence>
<keyword evidence="7" id="KW-1015">Disulfide bond</keyword>
<organism evidence="10 11">
    <name type="scientific">Oedothorax gibbosus</name>
    <dbReference type="NCBI Taxonomy" id="931172"/>
    <lineage>
        <taxon>Eukaryota</taxon>
        <taxon>Metazoa</taxon>
        <taxon>Ecdysozoa</taxon>
        <taxon>Arthropoda</taxon>
        <taxon>Chelicerata</taxon>
        <taxon>Arachnida</taxon>
        <taxon>Araneae</taxon>
        <taxon>Araneomorphae</taxon>
        <taxon>Entelegynae</taxon>
        <taxon>Araneoidea</taxon>
        <taxon>Linyphiidae</taxon>
        <taxon>Erigoninae</taxon>
        <taxon>Oedothorax</taxon>
    </lineage>
</organism>
<dbReference type="Pfam" id="PF07648">
    <property type="entry name" value="Kazal_2"/>
    <property type="match status" value="1"/>
</dbReference>
<dbReference type="PANTHER" id="PTHR11388">
    <property type="entry name" value="ORGANIC ANION TRANSPORTER"/>
    <property type="match status" value="1"/>
</dbReference>
<dbReference type="GO" id="GO:0015347">
    <property type="term" value="F:sodium-independent organic anion transmembrane transporter activity"/>
    <property type="evidence" value="ECO:0007669"/>
    <property type="project" value="TreeGrafter"/>
</dbReference>
<keyword evidence="8" id="KW-0406">Ion transport</keyword>
<evidence type="ECO:0000256" key="3">
    <source>
        <dbReference type="ARBA" id="ARBA00022475"/>
    </source>
</evidence>
<dbReference type="GO" id="GO:0006811">
    <property type="term" value="P:monoatomic ion transport"/>
    <property type="evidence" value="ECO:0007669"/>
    <property type="project" value="UniProtKB-KW"/>
</dbReference>
<feature type="transmembrane region" description="Helical" evidence="8">
    <location>
        <begin position="128"/>
        <end position="148"/>
    </location>
</feature>
<evidence type="ECO:0000259" key="9">
    <source>
        <dbReference type="PROSITE" id="PS51465"/>
    </source>
</evidence>
<evidence type="ECO:0000313" key="10">
    <source>
        <dbReference type="EMBL" id="KAG8199391.1"/>
    </source>
</evidence>
<feature type="transmembrane region" description="Helical" evidence="8">
    <location>
        <begin position="21"/>
        <end position="49"/>
    </location>
</feature>
<keyword evidence="8" id="KW-0813">Transport</keyword>
<dbReference type="SUPFAM" id="SSF100895">
    <property type="entry name" value="Kazal-type serine protease inhibitors"/>
    <property type="match status" value="1"/>
</dbReference>
<keyword evidence="4 8" id="KW-0812">Transmembrane</keyword>
<evidence type="ECO:0000256" key="1">
    <source>
        <dbReference type="ARBA" id="ARBA00004651"/>
    </source>
</evidence>
<gene>
    <name evidence="10" type="ORF">JTE90_000260</name>
</gene>
<dbReference type="Gene3D" id="1.20.1250.20">
    <property type="entry name" value="MFS general substrate transporter like domains"/>
    <property type="match status" value="1"/>
</dbReference>
<reference evidence="10 11" key="1">
    <citation type="journal article" date="2022" name="Nat. Ecol. Evol.">
        <title>A masculinizing supergene underlies an exaggerated male reproductive morph in a spider.</title>
        <authorList>
            <person name="Hendrickx F."/>
            <person name="De Corte Z."/>
            <person name="Sonet G."/>
            <person name="Van Belleghem S.M."/>
            <person name="Kostlbacher S."/>
            <person name="Vangestel C."/>
        </authorList>
    </citation>
    <scope>NUCLEOTIDE SEQUENCE [LARGE SCALE GENOMIC DNA]</scope>
    <source>
        <strain evidence="10">W744_W776</strain>
    </source>
</reference>
<comment type="similarity">
    <text evidence="2 8">Belongs to the organo anion transporter (TC 2.A.60) family.</text>
</comment>
<dbReference type="Pfam" id="PF03137">
    <property type="entry name" value="OATP"/>
    <property type="match status" value="1"/>
</dbReference>
<feature type="transmembrane region" description="Helical" evidence="8">
    <location>
        <begin position="168"/>
        <end position="186"/>
    </location>
</feature>
<dbReference type="CDD" id="cd17336">
    <property type="entry name" value="MFS_SLCO_OATP"/>
    <property type="match status" value="1"/>
</dbReference>
<dbReference type="AlphaFoldDB" id="A0AAV6VV94"/>
<accession>A0AAV6VV94</accession>
<evidence type="ECO:0000256" key="4">
    <source>
        <dbReference type="ARBA" id="ARBA00022692"/>
    </source>
</evidence>
<name>A0AAV6VV94_9ARAC</name>
<evidence type="ECO:0000256" key="6">
    <source>
        <dbReference type="ARBA" id="ARBA00023136"/>
    </source>
</evidence>
<dbReference type="InterPro" id="IPR036259">
    <property type="entry name" value="MFS_trans_sf"/>
</dbReference>
<protein>
    <recommendedName>
        <fullName evidence="8">Solute carrier organic anion transporter family member</fullName>
    </recommendedName>
</protein>
<feature type="transmembrane region" description="Helical" evidence="8">
    <location>
        <begin position="313"/>
        <end position="337"/>
    </location>
</feature>
<keyword evidence="6 8" id="KW-0472">Membrane</keyword>
<dbReference type="Proteomes" id="UP000827092">
    <property type="component" value="Unassembled WGS sequence"/>
</dbReference>
<dbReference type="GO" id="GO:0043252">
    <property type="term" value="P:sodium-independent organic anion transport"/>
    <property type="evidence" value="ECO:0007669"/>
    <property type="project" value="TreeGrafter"/>
</dbReference>
<evidence type="ECO:0000256" key="8">
    <source>
        <dbReference type="RuleBase" id="RU362056"/>
    </source>
</evidence>
<dbReference type="EMBL" id="JAFNEN010000027">
    <property type="protein sequence ID" value="KAG8199391.1"/>
    <property type="molecule type" value="Genomic_DNA"/>
</dbReference>
<keyword evidence="5 8" id="KW-1133">Transmembrane helix</keyword>
<dbReference type="InterPro" id="IPR036058">
    <property type="entry name" value="Kazal_dom_sf"/>
</dbReference>
<feature type="transmembrane region" description="Helical" evidence="8">
    <location>
        <begin position="198"/>
        <end position="218"/>
    </location>
</feature>